<name>A0A1F4TL33_UNCSA</name>
<keyword evidence="1" id="KW-0812">Transmembrane</keyword>
<dbReference type="EMBL" id="MEUI01000038">
    <property type="protein sequence ID" value="OGC33240.1"/>
    <property type="molecule type" value="Genomic_DNA"/>
</dbReference>
<gene>
    <name evidence="3" type="ORF">A2462_07425</name>
</gene>
<evidence type="ECO:0000256" key="1">
    <source>
        <dbReference type="SAM" id="Phobius"/>
    </source>
</evidence>
<evidence type="ECO:0000259" key="2">
    <source>
        <dbReference type="Pfam" id="PF00535"/>
    </source>
</evidence>
<protein>
    <recommendedName>
        <fullName evidence="2">Glycosyltransferase 2-like domain-containing protein</fullName>
    </recommendedName>
</protein>
<keyword evidence="1" id="KW-1133">Transmembrane helix</keyword>
<evidence type="ECO:0000313" key="4">
    <source>
        <dbReference type="Proteomes" id="UP000177309"/>
    </source>
</evidence>
<dbReference type="Pfam" id="PF00535">
    <property type="entry name" value="Glycos_transf_2"/>
    <property type="match status" value="1"/>
</dbReference>
<accession>A0A1F4TL33</accession>
<feature type="transmembrane region" description="Helical" evidence="1">
    <location>
        <begin position="313"/>
        <end position="332"/>
    </location>
</feature>
<dbReference type="Gene3D" id="3.90.550.10">
    <property type="entry name" value="Spore Coat Polysaccharide Biosynthesis Protein SpsA, Chain A"/>
    <property type="match status" value="1"/>
</dbReference>
<dbReference type="CDD" id="cd00761">
    <property type="entry name" value="Glyco_tranf_GTA_type"/>
    <property type="match status" value="1"/>
</dbReference>
<feature type="domain" description="Glycosyltransferase 2-like" evidence="2">
    <location>
        <begin position="12"/>
        <end position="145"/>
    </location>
</feature>
<reference evidence="3 4" key="1">
    <citation type="journal article" date="2016" name="Nat. Commun.">
        <title>Thousands of microbial genomes shed light on interconnected biogeochemical processes in an aquifer system.</title>
        <authorList>
            <person name="Anantharaman K."/>
            <person name="Brown C.T."/>
            <person name="Hug L.A."/>
            <person name="Sharon I."/>
            <person name="Castelle C.J."/>
            <person name="Probst A.J."/>
            <person name="Thomas B.C."/>
            <person name="Singh A."/>
            <person name="Wilkins M.J."/>
            <person name="Karaoz U."/>
            <person name="Brodie E.L."/>
            <person name="Williams K.H."/>
            <person name="Hubbard S.S."/>
            <person name="Banfield J.F."/>
        </authorList>
    </citation>
    <scope>NUCLEOTIDE SEQUENCE [LARGE SCALE GENOMIC DNA]</scope>
</reference>
<dbReference type="AlphaFoldDB" id="A0A1F4TL33"/>
<dbReference type="InterPro" id="IPR001173">
    <property type="entry name" value="Glyco_trans_2-like"/>
</dbReference>
<keyword evidence="1" id="KW-0472">Membrane</keyword>
<evidence type="ECO:0000313" key="3">
    <source>
        <dbReference type="EMBL" id="OGC33240.1"/>
    </source>
</evidence>
<organism evidence="3 4">
    <name type="scientific">candidate division WOR-1 bacterium RIFOXYC2_FULL_41_25</name>
    <dbReference type="NCBI Taxonomy" id="1802586"/>
    <lineage>
        <taxon>Bacteria</taxon>
        <taxon>Bacillati</taxon>
        <taxon>Saganbacteria</taxon>
    </lineage>
</organism>
<dbReference type="PANTHER" id="PTHR22916">
    <property type="entry name" value="GLYCOSYLTRANSFERASE"/>
    <property type="match status" value="1"/>
</dbReference>
<dbReference type="SUPFAM" id="SSF53448">
    <property type="entry name" value="Nucleotide-diphospho-sugar transferases"/>
    <property type="match status" value="1"/>
</dbReference>
<sequence length="353" mass="41151">MQQQHNQKILLSICIPTYDHSAYLKEAIDTVFKQVDEVNRECLELVINDNGSTDETATVILSLKAKAPIPIIAGRNSKNLGYDLNCLKVVELARGQYCWLLGDDDQILPGAINHVLAQIKGNPQVDVFMGNKEDFDVSFSKPMKFRPLFNISGDRLFDFNHVKVDEYFKISKKLICFFNFISILIFKRASWQSVQGREKFIGSKYIHVYMIMALLWKDRRGILKNIPDKIVGRRWGSDRVTAIVERLKEDVGFYDSLARNIFKNNQRYIRRLNSLVLKNDGFSWAVRARNVAGFGFYADVFPFLLKRFWSYPLFWFKIVPLLFLPVTLLKVIRWMYRRVVKGENVNWSDILQN</sequence>
<proteinExistence type="predicted"/>
<comment type="caution">
    <text evidence="3">The sequence shown here is derived from an EMBL/GenBank/DDBJ whole genome shotgun (WGS) entry which is preliminary data.</text>
</comment>
<dbReference type="GO" id="GO:0016758">
    <property type="term" value="F:hexosyltransferase activity"/>
    <property type="evidence" value="ECO:0007669"/>
    <property type="project" value="UniProtKB-ARBA"/>
</dbReference>
<dbReference type="InterPro" id="IPR029044">
    <property type="entry name" value="Nucleotide-diphossugar_trans"/>
</dbReference>
<dbReference type="PANTHER" id="PTHR22916:SF3">
    <property type="entry name" value="UDP-GLCNAC:BETAGAL BETA-1,3-N-ACETYLGLUCOSAMINYLTRANSFERASE-LIKE PROTEIN 1"/>
    <property type="match status" value="1"/>
</dbReference>
<dbReference type="Proteomes" id="UP000177309">
    <property type="component" value="Unassembled WGS sequence"/>
</dbReference>